<evidence type="ECO:0000313" key="3">
    <source>
        <dbReference type="Proteomes" id="UP000279236"/>
    </source>
</evidence>
<evidence type="ECO:0000256" key="1">
    <source>
        <dbReference type="SAM" id="MobiDB-lite"/>
    </source>
</evidence>
<feature type="region of interest" description="Disordered" evidence="1">
    <location>
        <begin position="184"/>
        <end position="222"/>
    </location>
</feature>
<feature type="compositionally biased region" description="Polar residues" evidence="1">
    <location>
        <begin position="199"/>
        <end position="214"/>
    </location>
</feature>
<feature type="region of interest" description="Disordered" evidence="1">
    <location>
        <begin position="586"/>
        <end position="657"/>
    </location>
</feature>
<gene>
    <name evidence="2" type="ORF">EHS24_007227</name>
</gene>
<accession>A0A427XXF1</accession>
<protein>
    <submittedName>
        <fullName evidence="2">Uncharacterized protein</fullName>
    </submittedName>
</protein>
<dbReference type="EMBL" id="RSCE01000004">
    <property type="protein sequence ID" value="RSH83539.1"/>
    <property type="molecule type" value="Genomic_DNA"/>
</dbReference>
<dbReference type="GeneID" id="39591770"/>
<feature type="region of interest" description="Disordered" evidence="1">
    <location>
        <begin position="320"/>
        <end position="342"/>
    </location>
</feature>
<comment type="caution">
    <text evidence="2">The sequence shown here is derived from an EMBL/GenBank/DDBJ whole genome shotgun (WGS) entry which is preliminary data.</text>
</comment>
<dbReference type="RefSeq" id="XP_028477491.1">
    <property type="nucleotide sequence ID" value="XM_028622599.1"/>
</dbReference>
<feature type="region of interest" description="Disordered" evidence="1">
    <location>
        <begin position="1"/>
        <end position="30"/>
    </location>
</feature>
<organism evidence="2 3">
    <name type="scientific">Apiotrichum porosum</name>
    <dbReference type="NCBI Taxonomy" id="105984"/>
    <lineage>
        <taxon>Eukaryota</taxon>
        <taxon>Fungi</taxon>
        <taxon>Dikarya</taxon>
        <taxon>Basidiomycota</taxon>
        <taxon>Agaricomycotina</taxon>
        <taxon>Tremellomycetes</taxon>
        <taxon>Trichosporonales</taxon>
        <taxon>Trichosporonaceae</taxon>
        <taxon>Apiotrichum</taxon>
    </lineage>
</organism>
<evidence type="ECO:0000313" key="2">
    <source>
        <dbReference type="EMBL" id="RSH83539.1"/>
    </source>
</evidence>
<proteinExistence type="predicted"/>
<name>A0A427XXF1_9TREE</name>
<dbReference type="OrthoDB" id="2565130at2759"/>
<feature type="compositionally biased region" description="Acidic residues" evidence="1">
    <location>
        <begin position="607"/>
        <end position="626"/>
    </location>
</feature>
<dbReference type="Proteomes" id="UP000279236">
    <property type="component" value="Unassembled WGS sequence"/>
</dbReference>
<reference evidence="2 3" key="1">
    <citation type="submission" date="2018-11" db="EMBL/GenBank/DDBJ databases">
        <title>Genome sequence of Apiotrichum porosum DSM 27194.</title>
        <authorList>
            <person name="Aliyu H."/>
            <person name="Gorte O."/>
            <person name="Ochsenreither K."/>
        </authorList>
    </citation>
    <scope>NUCLEOTIDE SEQUENCE [LARGE SCALE GENOMIC DNA]</scope>
    <source>
        <strain evidence="2 3">DSM 27194</strain>
    </source>
</reference>
<keyword evidence="3" id="KW-1185">Reference proteome</keyword>
<feature type="compositionally biased region" description="Polar residues" evidence="1">
    <location>
        <begin position="326"/>
        <end position="336"/>
    </location>
</feature>
<sequence length="723" mass="79286">MPSPSHVAIVPLPPSTFRIPGPSRPDTQDHDWPYLKMKATPHVSLPSSLSPSKPNGKGIEDSIKVIVPIGSKVSVTWKVDTENIPSLADAEPHLLFPQVQGAVGEWLAINQQALGIDHFDYPDEPDPTIAELILTPIAALPYQQQYLDPLILRGEPVAELQKLEMCMSWAYPSKRFKQTSSTLNDVSVNPTHANADGGNPSNISAASQDVSDSGTPEPPRTLGDVLTQVGTAMKKMMRMQMVRRFPYVFDGDFLKYQTTLAMPDAIFDATHRFITLSARHNTPLLGQCRALLDSIDQAQTKTFEGRVTAVARLPARMSWKRPKLDSQASGNQATPRDQSDDDEAAVKIATYLERHRKQEAREPAETALRNSLARGVAAIGASKWTEARAGMGKLAAWRAQLAEADYYHELEPQAFQEVTPDFWNPELNHEFHNVHPYDPCPPLSPHSPLPAAPHDVCRELVDSDDEYDDLAEDDDADYGVDLPPDFYGGLIPENAPTHTDPSNKSINTLLLDLGAMHLSLTGEFDATFDDFEGHSLPVPRTSHSPPPPPSSCGSDLSDNDLDGCIGHALCAFPSLYTLVPVQLEDSDNDLDGVGDHRPSPSSQESSEVFEYDEDWSATDNLYDNDLDGGPQDEARPGGSSFAHDTIPGSRAPALSETSKPDACAAFDFDLENDLDLDTSALEAVYMTQKVLEQEYSEPDNDLDDDDVYADDFFSPFPRLYGSA</sequence>
<dbReference type="AlphaFoldDB" id="A0A427XXF1"/>
<feature type="region of interest" description="Disordered" evidence="1">
    <location>
        <begin position="531"/>
        <end position="556"/>
    </location>
</feature>